<evidence type="ECO:0000313" key="3">
    <source>
        <dbReference type="Proteomes" id="UP000239522"/>
    </source>
</evidence>
<dbReference type="InterPro" id="IPR052701">
    <property type="entry name" value="GAG_Ulvan_Degrading_Sulfatases"/>
</dbReference>
<protein>
    <submittedName>
        <fullName evidence="2">Sulfatase</fullName>
    </submittedName>
</protein>
<dbReference type="Gene3D" id="3.40.720.10">
    <property type="entry name" value="Alkaline Phosphatase, subunit A"/>
    <property type="match status" value="1"/>
</dbReference>
<sequence length="524" mass="60281">MLITSCRTDSNQTKRPNILFVVSDDQSYLHTSFIGCKFINTPAFDKIASEGIYFTNCYASSPGCAPSRGSIVTGRYPWQNEQSGQHSSSWLNKYVPFLDELEANGYVTGRTGKGVDPFQYARSSADSLWRAENAAGKAYNSIKYEEKGDDRFALGISNINYSKNFKYFIDNVKEDKPFFFWFGAREPHRSYEKGSWKRMGKNLKDVDVPKFLPDNEEIRGDLLDYAVEIEWFDLELQKILEYLQEIGELDNTVIIVTSDNGMPFPRSKANCYDIGVHVPLAIRYPKAIQAGRIYNTPISLIDIAPTILELSNTSPSNMMPITGESLVRLLTSNNESYNKPVFSGRERHSSSRYLNQGYPQRAVRKNDYLFIWNITPERWPAGAPQKFSDRDSTKLLPIYGLNKAGNYVYEGIFADIDESPSKTYLIENYKAEKTETYFNLAFNKRPEFELYNLDKDKDCLNNLSGQQDYHILEAQMKNILIEELKRTNDPRVVGPDFTIFDSYLRYNKIGRFPKSTYYVEDFHN</sequence>
<name>A0A2S7L1I4_9FLAO</name>
<keyword evidence="3" id="KW-1185">Reference proteome</keyword>
<organism evidence="2 3">
    <name type="scientific">Polaribacter filamentus</name>
    <dbReference type="NCBI Taxonomy" id="53483"/>
    <lineage>
        <taxon>Bacteria</taxon>
        <taxon>Pseudomonadati</taxon>
        <taxon>Bacteroidota</taxon>
        <taxon>Flavobacteriia</taxon>
        <taxon>Flavobacteriales</taxon>
        <taxon>Flavobacteriaceae</taxon>
    </lineage>
</organism>
<evidence type="ECO:0000259" key="1">
    <source>
        <dbReference type="Pfam" id="PF00884"/>
    </source>
</evidence>
<comment type="caution">
    <text evidence="2">The sequence shown here is derived from an EMBL/GenBank/DDBJ whole genome shotgun (WGS) entry which is preliminary data.</text>
</comment>
<evidence type="ECO:0000313" key="2">
    <source>
        <dbReference type="EMBL" id="PQB08588.1"/>
    </source>
</evidence>
<dbReference type="Pfam" id="PF00884">
    <property type="entry name" value="Sulfatase"/>
    <property type="match status" value="1"/>
</dbReference>
<dbReference type="Proteomes" id="UP000239522">
    <property type="component" value="Unassembled WGS sequence"/>
</dbReference>
<feature type="domain" description="Sulfatase N-terminal" evidence="1">
    <location>
        <begin position="16"/>
        <end position="311"/>
    </location>
</feature>
<gene>
    <name evidence="2" type="ORF">BST83_03920</name>
</gene>
<dbReference type="PANTHER" id="PTHR43751">
    <property type="entry name" value="SULFATASE"/>
    <property type="match status" value="1"/>
</dbReference>
<dbReference type="InterPro" id="IPR017850">
    <property type="entry name" value="Alkaline_phosphatase_core_sf"/>
</dbReference>
<proteinExistence type="predicted"/>
<dbReference type="SUPFAM" id="SSF53649">
    <property type="entry name" value="Alkaline phosphatase-like"/>
    <property type="match status" value="1"/>
</dbReference>
<accession>A0A2S7L1I4</accession>
<dbReference type="InterPro" id="IPR000917">
    <property type="entry name" value="Sulfatase_N"/>
</dbReference>
<dbReference type="AlphaFoldDB" id="A0A2S7L1I4"/>
<dbReference type="EMBL" id="MQUA01000013">
    <property type="protein sequence ID" value="PQB08588.1"/>
    <property type="molecule type" value="Genomic_DNA"/>
</dbReference>
<dbReference type="CDD" id="cd16027">
    <property type="entry name" value="SGSH"/>
    <property type="match status" value="1"/>
</dbReference>
<dbReference type="PANTHER" id="PTHR43751:SF1">
    <property type="entry name" value="SULFATASE ATSG-RELATED"/>
    <property type="match status" value="1"/>
</dbReference>
<reference evidence="2 3" key="1">
    <citation type="submission" date="2016-11" db="EMBL/GenBank/DDBJ databases">
        <title>Trade-off between light-utilization and light-protection in marine flavobacteria.</title>
        <authorList>
            <person name="Kumagai Y."/>
        </authorList>
    </citation>
    <scope>NUCLEOTIDE SEQUENCE [LARGE SCALE GENOMIC DNA]</scope>
    <source>
        <strain evidence="2 3">ATCC 700397</strain>
    </source>
</reference>